<proteinExistence type="predicted"/>
<protein>
    <recommendedName>
        <fullName evidence="2">C1q domain containing protein</fullName>
    </recommendedName>
</protein>
<sequence>MPYNGSGTFSPYTPGNPRVAGTTIAVAAINATNTDIATGLSNAVTRDGQSPATANLPMGGFRHTGASNGVASTDYATVGQSMLVSGANAFVGGSGALRGSVDNAVDLGTTALRWRSLYAGTSVVFQGATFATTVTAAPTANRAIALPDAAGTLALQSPCIVIAYLTQATQSIAQITTYMIGTGASTYTEVIDTASALDAVTGVFTVPATGVYAVSFSAGLLRTATDTTNFYSYFGNSAGTSIDVVGSSTVSVAGTSNAAIYSSGSGLVSLTAGATYGLWAWHENSAAANRSLIGAVQGSTMLTITRVI</sequence>
<reference evidence="1" key="1">
    <citation type="submission" date="2020-05" db="EMBL/GenBank/DDBJ databases">
        <authorList>
            <person name="Chiriac C."/>
            <person name="Salcher M."/>
            <person name="Ghai R."/>
            <person name="Kavagutti S V."/>
        </authorList>
    </citation>
    <scope>NUCLEOTIDE SEQUENCE</scope>
</reference>
<evidence type="ECO:0000313" key="1">
    <source>
        <dbReference type="EMBL" id="CAB4188151.1"/>
    </source>
</evidence>
<dbReference type="Gene3D" id="2.60.120.40">
    <property type="match status" value="1"/>
</dbReference>
<dbReference type="InterPro" id="IPR008983">
    <property type="entry name" value="Tumour_necrosis_fac-like_dom"/>
</dbReference>
<gene>
    <name evidence="1" type="ORF">UFOVP1165_44</name>
</gene>
<evidence type="ECO:0008006" key="2">
    <source>
        <dbReference type="Google" id="ProtNLM"/>
    </source>
</evidence>
<name>A0A6J5R3L1_9CAUD</name>
<dbReference type="EMBL" id="LR797120">
    <property type="protein sequence ID" value="CAB4188151.1"/>
    <property type="molecule type" value="Genomic_DNA"/>
</dbReference>
<accession>A0A6J5R3L1</accession>
<organism evidence="1">
    <name type="scientific">uncultured Caudovirales phage</name>
    <dbReference type="NCBI Taxonomy" id="2100421"/>
    <lineage>
        <taxon>Viruses</taxon>
        <taxon>Duplodnaviria</taxon>
        <taxon>Heunggongvirae</taxon>
        <taxon>Uroviricota</taxon>
        <taxon>Caudoviricetes</taxon>
        <taxon>Peduoviridae</taxon>
        <taxon>Maltschvirus</taxon>
        <taxon>Maltschvirus maltsch</taxon>
    </lineage>
</organism>